<organism evidence="1 2">
    <name type="scientific">Schistosoma mattheei</name>
    <dbReference type="NCBI Taxonomy" id="31246"/>
    <lineage>
        <taxon>Eukaryota</taxon>
        <taxon>Metazoa</taxon>
        <taxon>Spiralia</taxon>
        <taxon>Lophotrochozoa</taxon>
        <taxon>Platyhelminthes</taxon>
        <taxon>Trematoda</taxon>
        <taxon>Digenea</taxon>
        <taxon>Strigeidida</taxon>
        <taxon>Schistosomatoidea</taxon>
        <taxon>Schistosomatidae</taxon>
        <taxon>Schistosoma</taxon>
    </lineage>
</organism>
<dbReference type="AlphaFoldDB" id="A0A183PHF2"/>
<sequence length="98" mass="11362">MTKEYIENVNIVAHSVTFIRKVAYSLLKTLAFPENPISVLYATPKELLIDHVKCTNFECCKRGDFHKLIRQDIKNSTTSLRYPHRMRTQGYADNSLKS</sequence>
<keyword evidence="2" id="KW-1185">Reference proteome</keyword>
<evidence type="ECO:0000313" key="1">
    <source>
        <dbReference type="EMBL" id="VDP64336.1"/>
    </source>
</evidence>
<proteinExistence type="predicted"/>
<reference evidence="1 2" key="1">
    <citation type="submission" date="2018-11" db="EMBL/GenBank/DDBJ databases">
        <authorList>
            <consortium name="Pathogen Informatics"/>
        </authorList>
    </citation>
    <scope>NUCLEOTIDE SEQUENCE [LARGE SCALE GENOMIC DNA]</scope>
    <source>
        <strain>Denwood</strain>
        <strain evidence="2">Zambia</strain>
    </source>
</reference>
<dbReference type="Proteomes" id="UP000269396">
    <property type="component" value="Unassembled WGS sequence"/>
</dbReference>
<protein>
    <submittedName>
        <fullName evidence="1">Uncharacterized protein</fullName>
    </submittedName>
</protein>
<dbReference type="EMBL" id="UZAL01033898">
    <property type="protein sequence ID" value="VDP64336.1"/>
    <property type="molecule type" value="Genomic_DNA"/>
</dbReference>
<name>A0A183PHF2_9TREM</name>
<evidence type="ECO:0000313" key="2">
    <source>
        <dbReference type="Proteomes" id="UP000269396"/>
    </source>
</evidence>
<accession>A0A183PHF2</accession>
<gene>
    <name evidence="1" type="ORF">SMTD_LOCUS13788</name>
</gene>